<name>A0ABN0WBI0_9ACTN</name>
<dbReference type="InterPro" id="IPR035197">
    <property type="entry name" value="DUF5313"/>
</dbReference>
<dbReference type="Pfam" id="PF17240">
    <property type="entry name" value="DUF5313"/>
    <property type="match status" value="1"/>
</dbReference>
<organism evidence="2 3">
    <name type="scientific">Actinoallomurus spadix</name>
    <dbReference type="NCBI Taxonomy" id="79912"/>
    <lineage>
        <taxon>Bacteria</taxon>
        <taxon>Bacillati</taxon>
        <taxon>Actinomycetota</taxon>
        <taxon>Actinomycetes</taxon>
        <taxon>Streptosporangiales</taxon>
        <taxon>Thermomonosporaceae</taxon>
        <taxon>Actinoallomurus</taxon>
    </lineage>
</organism>
<gene>
    <name evidence="2" type="ORF">GCM10010151_21000</name>
</gene>
<keyword evidence="1" id="KW-1133">Transmembrane helix</keyword>
<reference evidence="2 3" key="1">
    <citation type="journal article" date="2019" name="Int. J. Syst. Evol. Microbiol.">
        <title>The Global Catalogue of Microorganisms (GCM) 10K type strain sequencing project: providing services to taxonomists for standard genome sequencing and annotation.</title>
        <authorList>
            <consortium name="The Broad Institute Genomics Platform"/>
            <consortium name="The Broad Institute Genome Sequencing Center for Infectious Disease"/>
            <person name="Wu L."/>
            <person name="Ma J."/>
        </authorList>
    </citation>
    <scope>NUCLEOTIDE SEQUENCE [LARGE SCALE GENOMIC DNA]</scope>
    <source>
        <strain evidence="2 3">JCM 3146</strain>
    </source>
</reference>
<dbReference type="EMBL" id="BAAABM010000016">
    <property type="protein sequence ID" value="GAA0330976.1"/>
    <property type="molecule type" value="Genomic_DNA"/>
</dbReference>
<evidence type="ECO:0000256" key="1">
    <source>
        <dbReference type="SAM" id="Phobius"/>
    </source>
</evidence>
<keyword evidence="1" id="KW-0472">Membrane</keyword>
<evidence type="ECO:0000313" key="3">
    <source>
        <dbReference type="Proteomes" id="UP001501822"/>
    </source>
</evidence>
<keyword evidence="3" id="KW-1185">Reference proteome</keyword>
<accession>A0ABN0WBI0</accession>
<sequence>MGFRLPPENLGWVRHDLTDAGWRGRMMVRHLALMTPVCVGLALLPAEWGIRVAVVALALLSSTFVVAINFADIRQARLRQHGLPVPDDPQRGHPPH</sequence>
<protein>
    <submittedName>
        <fullName evidence="2">Uncharacterized protein</fullName>
    </submittedName>
</protein>
<keyword evidence="1" id="KW-0812">Transmembrane</keyword>
<proteinExistence type="predicted"/>
<comment type="caution">
    <text evidence="2">The sequence shown here is derived from an EMBL/GenBank/DDBJ whole genome shotgun (WGS) entry which is preliminary data.</text>
</comment>
<dbReference type="Proteomes" id="UP001501822">
    <property type="component" value="Unassembled WGS sequence"/>
</dbReference>
<feature type="transmembrane region" description="Helical" evidence="1">
    <location>
        <begin position="50"/>
        <end position="71"/>
    </location>
</feature>
<evidence type="ECO:0000313" key="2">
    <source>
        <dbReference type="EMBL" id="GAA0330976.1"/>
    </source>
</evidence>